<feature type="repeat" description="ANK" evidence="3">
    <location>
        <begin position="762"/>
        <end position="794"/>
    </location>
</feature>
<feature type="compositionally biased region" description="Basic residues" evidence="4">
    <location>
        <begin position="1118"/>
        <end position="1127"/>
    </location>
</feature>
<dbReference type="RefSeq" id="XP_001310153.1">
    <property type="nucleotide sequence ID" value="XM_001310152.1"/>
</dbReference>
<name>A2FCY5_TRIV3</name>
<feature type="repeat" description="ANK" evidence="3">
    <location>
        <begin position="696"/>
        <end position="728"/>
    </location>
</feature>
<feature type="region of interest" description="Disordered" evidence="4">
    <location>
        <begin position="1085"/>
        <end position="1141"/>
    </location>
</feature>
<dbReference type="PANTHER" id="PTHR24198:SF165">
    <property type="entry name" value="ANKYRIN REPEAT-CONTAINING PROTEIN-RELATED"/>
    <property type="match status" value="1"/>
</dbReference>
<feature type="repeat" description="ANK" evidence="3">
    <location>
        <begin position="729"/>
        <end position="761"/>
    </location>
</feature>
<feature type="repeat" description="ANK" evidence="3">
    <location>
        <begin position="598"/>
        <end position="630"/>
    </location>
</feature>
<keyword evidence="8" id="KW-1185">Reference proteome</keyword>
<dbReference type="eggNOG" id="KOG4177">
    <property type="taxonomic scope" value="Eukaryota"/>
</dbReference>
<feature type="repeat" description="ANK" evidence="3">
    <location>
        <begin position="995"/>
        <end position="1027"/>
    </location>
</feature>
<feature type="repeat" description="ANK" evidence="3">
    <location>
        <begin position="497"/>
        <end position="529"/>
    </location>
</feature>
<dbReference type="PANTHER" id="PTHR24198">
    <property type="entry name" value="ANKYRIN REPEAT AND PROTEIN KINASE DOMAIN-CONTAINING PROTEIN"/>
    <property type="match status" value="1"/>
</dbReference>
<dbReference type="InterPro" id="IPR002110">
    <property type="entry name" value="Ankyrin_rpt"/>
</dbReference>
<dbReference type="SMART" id="SM00248">
    <property type="entry name" value="ANK"/>
    <property type="match status" value="22"/>
</dbReference>
<reference evidence="7" key="2">
    <citation type="journal article" date="2007" name="Science">
        <title>Draft genome sequence of the sexually transmitted pathogen Trichomonas vaginalis.</title>
        <authorList>
            <person name="Carlton J.M."/>
            <person name="Hirt R.P."/>
            <person name="Silva J.C."/>
            <person name="Delcher A.L."/>
            <person name="Schatz M."/>
            <person name="Zhao Q."/>
            <person name="Wortman J.R."/>
            <person name="Bidwell S.L."/>
            <person name="Alsmark U.C.M."/>
            <person name="Besteiro S."/>
            <person name="Sicheritz-Ponten T."/>
            <person name="Noel C.J."/>
            <person name="Dacks J.B."/>
            <person name="Foster P.G."/>
            <person name="Simillion C."/>
            <person name="Van de Peer Y."/>
            <person name="Miranda-Saavedra D."/>
            <person name="Barton G.J."/>
            <person name="Westrop G.D."/>
            <person name="Mueller S."/>
            <person name="Dessi D."/>
            <person name="Fiori P.L."/>
            <person name="Ren Q."/>
            <person name="Paulsen I."/>
            <person name="Zhang H."/>
            <person name="Bastida-Corcuera F.D."/>
            <person name="Simoes-Barbosa A."/>
            <person name="Brown M.T."/>
            <person name="Hayes R.D."/>
            <person name="Mukherjee M."/>
            <person name="Okumura C.Y."/>
            <person name="Schneider R."/>
            <person name="Smith A.J."/>
            <person name="Vanacova S."/>
            <person name="Villalvazo M."/>
            <person name="Haas B.J."/>
            <person name="Pertea M."/>
            <person name="Feldblyum T.V."/>
            <person name="Utterback T.R."/>
            <person name="Shu C.L."/>
            <person name="Osoegawa K."/>
            <person name="de Jong P.J."/>
            <person name="Hrdy I."/>
            <person name="Horvathova L."/>
            <person name="Zubacova Z."/>
            <person name="Dolezal P."/>
            <person name="Malik S.B."/>
            <person name="Logsdon J.M. Jr."/>
            <person name="Henze K."/>
            <person name="Gupta A."/>
            <person name="Wang C.C."/>
            <person name="Dunne R.L."/>
            <person name="Upcroft J.A."/>
            <person name="Upcroft P."/>
            <person name="White O."/>
            <person name="Salzberg S.L."/>
            <person name="Tang P."/>
            <person name="Chiu C.-H."/>
            <person name="Lee Y.-S."/>
            <person name="Embley T.M."/>
            <person name="Coombs G.H."/>
            <person name="Mottram J.C."/>
            <person name="Tachezy J."/>
            <person name="Fraser-Liggett C.M."/>
            <person name="Johnson P.J."/>
        </authorList>
    </citation>
    <scope>NUCLEOTIDE SEQUENCE [LARGE SCALE GENOMIC DNA]</scope>
    <source>
        <strain evidence="7">G3</strain>
    </source>
</reference>
<dbReference type="PROSITE" id="PS50297">
    <property type="entry name" value="ANK_REP_REGION"/>
    <property type="match status" value="8"/>
</dbReference>
<feature type="repeat" description="ANK" evidence="3">
    <location>
        <begin position="400"/>
        <end position="432"/>
    </location>
</feature>
<reference evidence="7" key="1">
    <citation type="submission" date="2006-10" db="EMBL/GenBank/DDBJ databases">
        <authorList>
            <person name="Amadeo P."/>
            <person name="Zhao Q."/>
            <person name="Wortman J."/>
            <person name="Fraser-Liggett C."/>
            <person name="Carlton J."/>
        </authorList>
    </citation>
    <scope>NUCLEOTIDE SEQUENCE</scope>
    <source>
        <strain evidence="7">G3</strain>
    </source>
</reference>
<dbReference type="Proteomes" id="UP000001542">
    <property type="component" value="Unassembled WGS sequence"/>
</dbReference>
<feature type="region of interest" description="Disordered" evidence="4">
    <location>
        <begin position="1181"/>
        <end position="1208"/>
    </location>
</feature>
<dbReference type="AlphaFoldDB" id="A2FCY5"/>
<feature type="repeat" description="ANK" evidence="3">
    <location>
        <begin position="367"/>
        <end position="399"/>
    </location>
</feature>
<dbReference type="PROSITE" id="PS50088">
    <property type="entry name" value="ANK_REPEAT"/>
    <property type="match status" value="9"/>
</dbReference>
<dbReference type="VEuPathDB" id="TrichDB:TVAG_196650"/>
<keyword evidence="5" id="KW-0472">Membrane</keyword>
<dbReference type="EMBL" id="DS113724">
    <property type="protein sequence ID" value="EAX97223.1"/>
    <property type="molecule type" value="Genomic_DNA"/>
</dbReference>
<protein>
    <recommendedName>
        <fullName evidence="6">DUF3447 domain-containing protein</fullName>
    </recommendedName>
</protein>
<keyword evidence="5" id="KW-1133">Transmembrane helix</keyword>
<evidence type="ECO:0000256" key="4">
    <source>
        <dbReference type="SAM" id="MobiDB-lite"/>
    </source>
</evidence>
<evidence type="ECO:0000259" key="6">
    <source>
        <dbReference type="Pfam" id="PF11929"/>
    </source>
</evidence>
<dbReference type="KEGG" id="tva:4754999"/>
<evidence type="ECO:0000256" key="1">
    <source>
        <dbReference type="ARBA" id="ARBA00022737"/>
    </source>
</evidence>
<dbReference type="InterPro" id="IPR036770">
    <property type="entry name" value="Ankyrin_rpt-contain_sf"/>
</dbReference>
<feature type="compositionally biased region" description="Acidic residues" evidence="4">
    <location>
        <begin position="1188"/>
        <end position="1203"/>
    </location>
</feature>
<dbReference type="Gene3D" id="1.25.40.20">
    <property type="entry name" value="Ankyrin repeat-containing domain"/>
    <property type="match status" value="2"/>
</dbReference>
<feature type="transmembrane region" description="Helical" evidence="5">
    <location>
        <begin position="1241"/>
        <end position="1259"/>
    </location>
</feature>
<dbReference type="SMR" id="A2FCY5"/>
<evidence type="ECO:0000256" key="5">
    <source>
        <dbReference type="SAM" id="Phobius"/>
    </source>
</evidence>
<gene>
    <name evidence="7" type="ORF">TVAG_196650</name>
</gene>
<dbReference type="InParanoid" id="A2FCY5"/>
<keyword evidence="5" id="KW-0812">Transmembrane</keyword>
<feature type="domain" description="DUF3447" evidence="6">
    <location>
        <begin position="258"/>
        <end position="326"/>
    </location>
</feature>
<evidence type="ECO:0000256" key="2">
    <source>
        <dbReference type="ARBA" id="ARBA00023043"/>
    </source>
</evidence>
<feature type="compositionally biased region" description="Basic and acidic residues" evidence="4">
    <location>
        <begin position="1128"/>
        <end position="1141"/>
    </location>
</feature>
<evidence type="ECO:0000313" key="8">
    <source>
        <dbReference type="Proteomes" id="UP000001542"/>
    </source>
</evidence>
<sequence length="1264" mass="145180">MRKNRGGKNKNKKEGNLDLQNLERLQQIFDSVSTKNVRISTSDIVNFYDNIQCVDAVAALISFYNDEMPQNRAAYVNLAHEVSQRFQNYLWASLLMISSGQLLYSLYLKGSITLQQARKRCSIEKRIYYFFAKELGIPHYYPEYQYIFSFTPVTNNETRDDTEDNAASLVRADLLDQYWLTYDNLRNTGYLNDSIQGYIISNDVDHVIDLANDAKFDPTERFESSPFSNTKRTFNYLEFSAFYGSFDSFNYFIGRGLKVTKQVVYDAVFGENKDIVEYCSKNGGDFEGIISFAISHHKNTILTWLMTNYNQEYTPLDCIKGQNLQFLKKSNMIFSPECLYYAARSGYVPLAKYVMENIQDYEYKDENGDTSLIIATRFGFYEMCHFLVKNGCNVNAKGKNGETPLYIAGILGINELVVFYLSEGADFREITDKNETVLNALAFSGNKDSVLALMSYGMDLNTNPISPLYTSVVDGNLLMMDFFLNKGANPNKKHPFTGETPLHKALLKFDFRYTTTLLERGADIFIEDNKGIPPIAVAYIRGDPRITAVLTKKNRPNLRQSFKDGKTFLHYAAMANNTTGLDYLLNKIHLNPNQVDKEMNSPLFYALEKRNLENAEFLLNHGADINVRDAQGQTLLHYFVRSNDKEIVTFLIDHKILMDELDMNHMTCFELAAELDRKEIINILIDKGALFMTHLSFTTPAHIATKTDNLELVKKFVDLGFEIDFADENNQTMLHVAAIYSAMNVMIYLLNKMADVTLKDDNGDTPLSLAVKNNHYDAAKLLLNEKSDPNTRDKDEFPLAAWCVKCDRKDLFKLLSNYGLDTNLRVDLTKGDNLLIYAVSIKRSDWISMLINSGIDKNGKNNKGQTALILAAEMKNEASIRELVNGGCDVNIQNSKGITAVSIVIEKDLYRILPMMISAGADLTIPDEEGTTPIELVSSDKTVEVLTNALSTGYDINRKVDGENTHLLLATFEQRSGLLSFLLKNKADTQRSDIHRRTALYHAVIMNEYEIAYILMKNGADPNYPCDDGRTPLNMATEMDNLAMQIILGFQPKQIPEEKKEEIQEILDFCDEKYKKYQNYFNDFSDDDDSKKSMNDNSDEDDENKEEEEAVDEEGKKYVLKRGGRRGTTKEQILKKKAEKERKELKKRIRKQIRKYEREEQKKAKKREKLRLELENRIAKRKRKYENNEEESDDESHEEEDIIEIVTKKAPPKPKRKLNLQNYNDNKHYKNYENKFSDLEYILELILALVIIILIARYIKKLGY</sequence>
<keyword evidence="1" id="KW-0677">Repeat</keyword>
<proteinExistence type="predicted"/>
<dbReference type="VEuPathDB" id="TrichDB:TVAGG3_0705280"/>
<dbReference type="InterPro" id="IPR020683">
    <property type="entry name" value="DUF3447"/>
</dbReference>
<organism evidence="7 8">
    <name type="scientific">Trichomonas vaginalis (strain ATCC PRA-98 / G3)</name>
    <dbReference type="NCBI Taxonomy" id="412133"/>
    <lineage>
        <taxon>Eukaryota</taxon>
        <taxon>Metamonada</taxon>
        <taxon>Parabasalia</taxon>
        <taxon>Trichomonadida</taxon>
        <taxon>Trichomonadidae</taxon>
        <taxon>Trichomonas</taxon>
    </lineage>
</organism>
<evidence type="ECO:0000313" key="7">
    <source>
        <dbReference type="EMBL" id="EAX97223.1"/>
    </source>
</evidence>
<dbReference type="STRING" id="5722.A2FCY5"/>
<dbReference type="Pfam" id="PF12796">
    <property type="entry name" value="Ank_2"/>
    <property type="match status" value="5"/>
</dbReference>
<evidence type="ECO:0000256" key="3">
    <source>
        <dbReference type="PROSITE-ProRule" id="PRU00023"/>
    </source>
</evidence>
<feature type="repeat" description="ANK" evidence="3">
    <location>
        <begin position="863"/>
        <end position="895"/>
    </location>
</feature>
<dbReference type="SUPFAM" id="SSF48403">
    <property type="entry name" value="Ankyrin repeat"/>
    <property type="match status" value="3"/>
</dbReference>
<accession>A2FCY5</accession>
<dbReference type="Pfam" id="PF11929">
    <property type="entry name" value="DUF3447"/>
    <property type="match status" value="1"/>
</dbReference>
<keyword evidence="2 3" id="KW-0040">ANK repeat</keyword>
<feature type="compositionally biased region" description="Acidic residues" evidence="4">
    <location>
        <begin position="1097"/>
        <end position="1112"/>
    </location>
</feature>